<dbReference type="Gene3D" id="1.10.10.10">
    <property type="entry name" value="Winged helix-like DNA-binding domain superfamily/Winged helix DNA-binding domain"/>
    <property type="match status" value="1"/>
</dbReference>
<feature type="domain" description="RPW8" evidence="6">
    <location>
        <begin position="23"/>
        <end position="178"/>
    </location>
</feature>
<name>A0AAD5GGI7_AMBAR</name>
<reference evidence="7" key="1">
    <citation type="submission" date="2022-06" db="EMBL/GenBank/DDBJ databases">
        <title>Uncovering the hologenomic basis of an extraordinary plant invasion.</title>
        <authorList>
            <person name="Bieker V.C."/>
            <person name="Martin M.D."/>
            <person name="Gilbert T."/>
            <person name="Hodgins K."/>
            <person name="Battlay P."/>
            <person name="Petersen B."/>
            <person name="Wilson J."/>
        </authorList>
    </citation>
    <scope>NUCLEOTIDE SEQUENCE</scope>
    <source>
        <strain evidence="7">AA19_3_7</strain>
        <tissue evidence="7">Leaf</tissue>
    </source>
</reference>
<dbReference type="GO" id="GO:0043531">
    <property type="term" value="F:ADP binding"/>
    <property type="evidence" value="ECO:0007669"/>
    <property type="project" value="InterPro"/>
</dbReference>
<keyword evidence="4" id="KW-0611">Plant defense</keyword>
<dbReference type="PANTHER" id="PTHR36766">
    <property type="entry name" value="PLANT BROAD-SPECTRUM MILDEW RESISTANCE PROTEIN RPW8"/>
    <property type="match status" value="1"/>
</dbReference>
<dbReference type="InterPro" id="IPR002182">
    <property type="entry name" value="NB-ARC"/>
</dbReference>
<feature type="non-terminal residue" evidence="7">
    <location>
        <position position="689"/>
    </location>
</feature>
<dbReference type="Pfam" id="PF00931">
    <property type="entry name" value="NB-ARC"/>
    <property type="match status" value="1"/>
</dbReference>
<dbReference type="GO" id="GO:0006952">
    <property type="term" value="P:defense response"/>
    <property type="evidence" value="ECO:0007669"/>
    <property type="project" value="UniProtKB-KW"/>
</dbReference>
<dbReference type="InterPro" id="IPR036388">
    <property type="entry name" value="WH-like_DNA-bd_sf"/>
</dbReference>
<evidence type="ECO:0000256" key="2">
    <source>
        <dbReference type="ARBA" id="ARBA00022614"/>
    </source>
</evidence>
<feature type="region of interest" description="Disordered" evidence="5">
    <location>
        <begin position="168"/>
        <end position="189"/>
    </location>
</feature>
<proteinExistence type="inferred from homology"/>
<dbReference type="SUPFAM" id="SSF52058">
    <property type="entry name" value="L domain-like"/>
    <property type="match status" value="1"/>
</dbReference>
<evidence type="ECO:0000256" key="3">
    <source>
        <dbReference type="ARBA" id="ARBA00022737"/>
    </source>
</evidence>
<evidence type="ECO:0000256" key="5">
    <source>
        <dbReference type="SAM" id="MobiDB-lite"/>
    </source>
</evidence>
<evidence type="ECO:0000259" key="6">
    <source>
        <dbReference type="PROSITE" id="PS51153"/>
    </source>
</evidence>
<dbReference type="Gene3D" id="1.10.8.430">
    <property type="entry name" value="Helical domain of apoptotic protease-activating factors"/>
    <property type="match status" value="1"/>
</dbReference>
<keyword evidence="3" id="KW-0677">Repeat</keyword>
<comment type="similarity">
    <text evidence="1">Belongs to the disease resistance NB-LRR family.</text>
</comment>
<protein>
    <recommendedName>
        <fullName evidence="6">RPW8 domain-containing protein</fullName>
    </recommendedName>
</protein>
<comment type="caution">
    <text evidence="7">The sequence shown here is derived from an EMBL/GenBank/DDBJ whole genome shotgun (WGS) entry which is preliminary data.</text>
</comment>
<evidence type="ECO:0000256" key="4">
    <source>
        <dbReference type="ARBA" id="ARBA00022821"/>
    </source>
</evidence>
<dbReference type="EMBL" id="JAMZMK010008612">
    <property type="protein sequence ID" value="KAI7739526.1"/>
    <property type="molecule type" value="Genomic_DNA"/>
</dbReference>
<organism evidence="7 8">
    <name type="scientific">Ambrosia artemisiifolia</name>
    <name type="common">Common ragweed</name>
    <dbReference type="NCBI Taxonomy" id="4212"/>
    <lineage>
        <taxon>Eukaryota</taxon>
        <taxon>Viridiplantae</taxon>
        <taxon>Streptophyta</taxon>
        <taxon>Embryophyta</taxon>
        <taxon>Tracheophyta</taxon>
        <taxon>Spermatophyta</taxon>
        <taxon>Magnoliopsida</taxon>
        <taxon>eudicotyledons</taxon>
        <taxon>Gunneridae</taxon>
        <taxon>Pentapetalae</taxon>
        <taxon>asterids</taxon>
        <taxon>campanulids</taxon>
        <taxon>Asterales</taxon>
        <taxon>Asteraceae</taxon>
        <taxon>Asteroideae</taxon>
        <taxon>Heliantheae alliance</taxon>
        <taxon>Heliantheae</taxon>
        <taxon>Ambrosia</taxon>
    </lineage>
</organism>
<dbReference type="PROSITE" id="PS51153">
    <property type="entry name" value="RPW8"/>
    <property type="match status" value="1"/>
</dbReference>
<dbReference type="PANTHER" id="PTHR36766:SF3">
    <property type="entry name" value="RPW8 DOMAIN-CONTAINING PROTEIN"/>
    <property type="match status" value="1"/>
</dbReference>
<dbReference type="InterPro" id="IPR042197">
    <property type="entry name" value="Apaf_helical"/>
</dbReference>
<dbReference type="SUPFAM" id="SSF52540">
    <property type="entry name" value="P-loop containing nucleoside triphosphate hydrolases"/>
    <property type="match status" value="1"/>
</dbReference>
<evidence type="ECO:0000256" key="1">
    <source>
        <dbReference type="ARBA" id="ARBA00008894"/>
    </source>
</evidence>
<dbReference type="Pfam" id="PF05659">
    <property type="entry name" value="RPW8"/>
    <property type="match status" value="1"/>
</dbReference>
<evidence type="ECO:0000313" key="8">
    <source>
        <dbReference type="Proteomes" id="UP001206925"/>
    </source>
</evidence>
<keyword evidence="2" id="KW-0433">Leucine-rich repeat</keyword>
<sequence>VKNLILGQEFNYQQTSPVFQKLHIIKSICKPQQVAMDPFSEPISRLSDAVIHVIRTTSDFKPQLTQLKNTLDRIEPIIVDIQNHNRKLPRTSAEQDMFVDEIQDAIKLVQKCLKIKWNFFKRFTYSLKLKDLDQRLVRFFQIEVQAVQCRDIKEILEEVKYARNRETHKANTDGTPMSSRTSERNKLGWRVPPPPRGIVGFDKPLKKLKDKLLSDINIHDDGKVVVVSALGGSGKTTLVKMLCNDSQIQDNFGDKIFFVTVSETPDFMVSVNDLFNPFCSNQQVKFQGIEDAKNRNFEFDIKGYTLLVTSRIVFTKYDVFKFDPLSDEDAKILFHRSARPIPTIDKNLVDRIVKCCKKHPLSLSVVGSSLNGKDEIVWRSMLISFSQGHSVVDLNQEVLNRLERSFEALEDKFKQCFMDFGLFLEDQRIPASVLLDMWVHLYNHVMKVLIPLQRFTNCPTEILLMHDLLRQLAINLNSKLPIAKRRRLIISEQKDLLVTNVQGKDQMASIDQIQEPMLARILSISSGESFSSRWCNMRVPEVEVLLLNLKSGTYSLPPFLKEVQKLKKISFRSCNLGKVYETDNLNVWPRLVEAEVRACQQLKKLPESISKLQNLSILDISRCSYVAKLPEKIGSLGGLRTIYMTGFLSKFFKLPQSVKDLSNTKVICNQELASQWKEYSNVEITVTED</sequence>
<dbReference type="InterPro" id="IPR027417">
    <property type="entry name" value="P-loop_NTPase"/>
</dbReference>
<evidence type="ECO:0000313" key="7">
    <source>
        <dbReference type="EMBL" id="KAI7739526.1"/>
    </source>
</evidence>
<dbReference type="InterPro" id="IPR008808">
    <property type="entry name" value="Powdery_mildew-R_dom"/>
</dbReference>
<gene>
    <name evidence="7" type="ORF">M8C21_026746</name>
</gene>
<dbReference type="Gene3D" id="3.40.50.300">
    <property type="entry name" value="P-loop containing nucleotide triphosphate hydrolases"/>
    <property type="match status" value="1"/>
</dbReference>
<dbReference type="InterPro" id="IPR032675">
    <property type="entry name" value="LRR_dom_sf"/>
</dbReference>
<dbReference type="AlphaFoldDB" id="A0AAD5GGI7"/>
<dbReference type="PRINTS" id="PR00364">
    <property type="entry name" value="DISEASERSIST"/>
</dbReference>
<accession>A0AAD5GGI7</accession>
<dbReference type="Proteomes" id="UP001206925">
    <property type="component" value="Unassembled WGS sequence"/>
</dbReference>
<keyword evidence="8" id="KW-1185">Reference proteome</keyword>
<dbReference type="Gene3D" id="3.80.10.10">
    <property type="entry name" value="Ribonuclease Inhibitor"/>
    <property type="match status" value="1"/>
</dbReference>